<feature type="non-terminal residue" evidence="1">
    <location>
        <position position="1"/>
    </location>
</feature>
<evidence type="ECO:0000313" key="1">
    <source>
        <dbReference type="EMBL" id="MBB6074067.1"/>
    </source>
</evidence>
<reference evidence="1 3" key="1">
    <citation type="submission" date="2020-08" db="EMBL/GenBank/DDBJ databases">
        <title>Genomic Encyclopedia of Type Strains, Phase IV (KMG-IV): sequencing the most valuable type-strain genomes for metagenomic binning, comparative biology and taxonomic classification.</title>
        <authorList>
            <person name="Goeker M."/>
        </authorList>
    </citation>
    <scope>NUCLEOTIDE SEQUENCE [LARGE SCALE GENOMIC DNA]</scope>
    <source>
        <strain evidence="1 3">DSM 29007</strain>
    </source>
</reference>
<protein>
    <submittedName>
        <fullName evidence="1">Uncharacterized protein</fullName>
    </submittedName>
</protein>
<accession>A0A841H7J0</accession>
<organism evidence="1 3">
    <name type="scientific">Longimicrobium terrae</name>
    <dbReference type="NCBI Taxonomy" id="1639882"/>
    <lineage>
        <taxon>Bacteria</taxon>
        <taxon>Pseudomonadati</taxon>
        <taxon>Gemmatimonadota</taxon>
        <taxon>Longimicrobiia</taxon>
        <taxon>Longimicrobiales</taxon>
        <taxon>Longimicrobiaceae</taxon>
        <taxon>Longimicrobium</taxon>
    </lineage>
</organism>
<evidence type="ECO:0000313" key="3">
    <source>
        <dbReference type="Proteomes" id="UP000582837"/>
    </source>
</evidence>
<gene>
    <name evidence="1" type="ORF">HNQ61_005748</name>
    <name evidence="2" type="ORF">HNQ61_005763</name>
</gene>
<evidence type="ECO:0000313" key="2">
    <source>
        <dbReference type="EMBL" id="MBB6074082.1"/>
    </source>
</evidence>
<keyword evidence="3" id="KW-1185">Reference proteome</keyword>
<dbReference type="Proteomes" id="UP000582837">
    <property type="component" value="Unassembled WGS sequence"/>
</dbReference>
<name>A0A841H7J0_9BACT</name>
<dbReference type="EMBL" id="JACHIA010000039">
    <property type="protein sequence ID" value="MBB6074067.1"/>
    <property type="molecule type" value="Genomic_DNA"/>
</dbReference>
<dbReference type="AlphaFoldDB" id="A0A841H7J0"/>
<comment type="caution">
    <text evidence="1">The sequence shown here is derived from an EMBL/GenBank/DDBJ whole genome shotgun (WGS) entry which is preliminary data.</text>
</comment>
<proteinExistence type="predicted"/>
<sequence>KQSRYPVRRRSEPSEKIDPRVVEVLR</sequence>
<dbReference type="EMBL" id="JACHIA010000039">
    <property type="protein sequence ID" value="MBB6074082.1"/>
    <property type="molecule type" value="Genomic_DNA"/>
</dbReference>